<reference evidence="15 16" key="2">
    <citation type="submission" date="2019-02" db="EMBL/GenBank/DDBJ databases">
        <title>Draft Genome Sequences of Six Type Strains of the Genus Massilia.</title>
        <authorList>
            <person name="Miess H."/>
            <person name="Frediansyhah A."/>
            <person name="Gross H."/>
        </authorList>
    </citation>
    <scope>NUCLEOTIDE SEQUENCE [LARGE SCALE GENOMIC DNA]</scope>
    <source>
        <strain evidence="15 16">DSM 17472</strain>
    </source>
</reference>
<evidence type="ECO:0000256" key="8">
    <source>
        <dbReference type="ARBA" id="ARBA00022842"/>
    </source>
</evidence>
<evidence type="ECO:0000256" key="4">
    <source>
        <dbReference type="ARBA" id="ARBA00012461"/>
    </source>
</evidence>
<evidence type="ECO:0000256" key="9">
    <source>
        <dbReference type="ARBA" id="ARBA00037065"/>
    </source>
</evidence>
<keyword evidence="5 11" id="KW-0808">Transferase</keyword>
<dbReference type="CDD" id="cd02538">
    <property type="entry name" value="G1P_TT_short"/>
    <property type="match status" value="1"/>
</dbReference>
<evidence type="ECO:0000256" key="11">
    <source>
        <dbReference type="RuleBase" id="RU003706"/>
    </source>
</evidence>
<dbReference type="RefSeq" id="WP_131143960.1">
    <property type="nucleotide sequence ID" value="NZ_BMWV01000016.1"/>
</dbReference>
<protein>
    <recommendedName>
        <fullName evidence="4 11">Glucose-1-phosphate thymidylyltransferase</fullName>
        <ecNumber evidence="4 11">2.7.7.24</ecNumber>
    </recommendedName>
</protein>
<dbReference type="EMBL" id="CP036401">
    <property type="protein sequence ID" value="QBH99809.1"/>
    <property type="molecule type" value="Genomic_DNA"/>
</dbReference>
<evidence type="ECO:0000313" key="14">
    <source>
        <dbReference type="EMBL" id="GGY63210.1"/>
    </source>
</evidence>
<keyword evidence="16" id="KW-1185">Reference proteome</keyword>
<proteinExistence type="inferred from homology"/>
<dbReference type="Pfam" id="PF00483">
    <property type="entry name" value="NTP_transferase"/>
    <property type="match status" value="1"/>
</dbReference>
<keyword evidence="7 11" id="KW-0479">Metal-binding</keyword>
<comment type="cofactor">
    <cofactor evidence="1">
        <name>Mg(2+)</name>
        <dbReference type="ChEBI" id="CHEBI:18420"/>
    </cofactor>
</comment>
<evidence type="ECO:0000256" key="5">
    <source>
        <dbReference type="ARBA" id="ARBA00022679"/>
    </source>
</evidence>
<dbReference type="PANTHER" id="PTHR43532:SF1">
    <property type="entry name" value="GLUCOSE-1-PHOSPHATE THYMIDYLYLTRANSFERASE 1"/>
    <property type="match status" value="1"/>
</dbReference>
<gene>
    <name evidence="14" type="primary">rmlA</name>
    <name evidence="15" type="synonym">rfbA</name>
    <name evidence="15" type="ORF">EYF70_02345</name>
    <name evidence="14" type="ORF">GCM10007387_52220</name>
</gene>
<evidence type="ECO:0000256" key="12">
    <source>
        <dbReference type="SAM" id="MobiDB-lite"/>
    </source>
</evidence>
<dbReference type="OrthoDB" id="9803871at2"/>
<dbReference type="EMBL" id="BMWV01000016">
    <property type="protein sequence ID" value="GGY63210.1"/>
    <property type="molecule type" value="Genomic_DNA"/>
</dbReference>
<evidence type="ECO:0000256" key="7">
    <source>
        <dbReference type="ARBA" id="ARBA00022723"/>
    </source>
</evidence>
<reference evidence="14" key="3">
    <citation type="submission" date="2022-12" db="EMBL/GenBank/DDBJ databases">
        <authorList>
            <person name="Sun Q."/>
            <person name="Kim S."/>
        </authorList>
    </citation>
    <scope>NUCLEOTIDE SEQUENCE</scope>
    <source>
        <strain evidence="14">KCTC 12343</strain>
    </source>
</reference>
<feature type="region of interest" description="Disordered" evidence="12">
    <location>
        <begin position="1"/>
        <end position="22"/>
    </location>
</feature>
<comment type="subunit">
    <text evidence="3">Homotetramer.</text>
</comment>
<dbReference type="PANTHER" id="PTHR43532">
    <property type="entry name" value="GLUCOSE-1-PHOSPHATE THYMIDYLYLTRANSFERASE"/>
    <property type="match status" value="1"/>
</dbReference>
<accession>A0A411WSQ7</accession>
<evidence type="ECO:0000256" key="2">
    <source>
        <dbReference type="ARBA" id="ARBA00010480"/>
    </source>
</evidence>
<dbReference type="InterPro" id="IPR005907">
    <property type="entry name" value="G1P_thy_trans_s"/>
</dbReference>
<keyword evidence="8 11" id="KW-0460">Magnesium</keyword>
<evidence type="ECO:0000259" key="13">
    <source>
        <dbReference type="Pfam" id="PF00483"/>
    </source>
</evidence>
<evidence type="ECO:0000256" key="10">
    <source>
        <dbReference type="ARBA" id="ARBA00049336"/>
    </source>
</evidence>
<name>A0A411WSQ7_9BURK</name>
<dbReference type="GO" id="GO:0008879">
    <property type="term" value="F:glucose-1-phosphate thymidylyltransferase activity"/>
    <property type="evidence" value="ECO:0007669"/>
    <property type="project" value="UniProtKB-EC"/>
</dbReference>
<dbReference type="Proteomes" id="UP000628442">
    <property type="component" value="Unassembled WGS sequence"/>
</dbReference>
<evidence type="ECO:0000313" key="15">
    <source>
        <dbReference type="EMBL" id="QBH99809.1"/>
    </source>
</evidence>
<evidence type="ECO:0000256" key="6">
    <source>
        <dbReference type="ARBA" id="ARBA00022695"/>
    </source>
</evidence>
<dbReference type="Proteomes" id="UP000292307">
    <property type="component" value="Chromosome"/>
</dbReference>
<dbReference type="NCBIfam" id="TIGR01207">
    <property type="entry name" value="rmlA"/>
    <property type="match status" value="1"/>
</dbReference>
<evidence type="ECO:0000313" key="17">
    <source>
        <dbReference type="Proteomes" id="UP000628442"/>
    </source>
</evidence>
<dbReference type="FunFam" id="3.90.550.10:FF:000023">
    <property type="entry name" value="Glucose-1-phosphate thymidylyltransferase"/>
    <property type="match status" value="1"/>
</dbReference>
<dbReference type="SUPFAM" id="SSF53448">
    <property type="entry name" value="Nucleotide-diphospho-sugar transferases"/>
    <property type="match status" value="1"/>
</dbReference>
<reference evidence="14" key="1">
    <citation type="journal article" date="2014" name="Int. J. Syst. Evol. Microbiol.">
        <title>Complete genome sequence of Corynebacterium casei LMG S-19264T (=DSM 44701T), isolated from a smear-ripened cheese.</title>
        <authorList>
            <consortium name="US DOE Joint Genome Institute (JGI-PGF)"/>
            <person name="Walter F."/>
            <person name="Albersmeier A."/>
            <person name="Kalinowski J."/>
            <person name="Ruckert C."/>
        </authorList>
    </citation>
    <scope>NUCLEOTIDE SEQUENCE</scope>
    <source>
        <strain evidence="14">KCTC 12343</strain>
    </source>
</reference>
<feature type="compositionally biased region" description="Basic and acidic residues" evidence="12">
    <location>
        <begin position="10"/>
        <end position="22"/>
    </location>
</feature>
<evidence type="ECO:0000256" key="3">
    <source>
        <dbReference type="ARBA" id="ARBA00011881"/>
    </source>
</evidence>
<dbReference type="EC" id="2.7.7.24" evidence="4 11"/>
<comment type="catalytic activity">
    <reaction evidence="10 11">
        <text>dTTP + alpha-D-glucose 1-phosphate + H(+) = dTDP-alpha-D-glucose + diphosphate</text>
        <dbReference type="Rhea" id="RHEA:15225"/>
        <dbReference type="ChEBI" id="CHEBI:15378"/>
        <dbReference type="ChEBI" id="CHEBI:33019"/>
        <dbReference type="ChEBI" id="CHEBI:37568"/>
        <dbReference type="ChEBI" id="CHEBI:57477"/>
        <dbReference type="ChEBI" id="CHEBI:58601"/>
        <dbReference type="EC" id="2.7.7.24"/>
    </reaction>
</comment>
<evidence type="ECO:0000313" key="16">
    <source>
        <dbReference type="Proteomes" id="UP000292307"/>
    </source>
</evidence>
<dbReference type="AlphaFoldDB" id="A0A411WSQ7"/>
<comment type="similarity">
    <text evidence="2 11">Belongs to the glucose-1-phosphate thymidylyltransferase family.</text>
</comment>
<dbReference type="InterPro" id="IPR029044">
    <property type="entry name" value="Nucleotide-diphossugar_trans"/>
</dbReference>
<dbReference type="Gene3D" id="3.90.550.10">
    <property type="entry name" value="Spore Coat Polysaccharide Biosynthesis Protein SpsA, Chain A"/>
    <property type="match status" value="1"/>
</dbReference>
<evidence type="ECO:0000256" key="1">
    <source>
        <dbReference type="ARBA" id="ARBA00001946"/>
    </source>
</evidence>
<comment type="function">
    <text evidence="9 11">Catalyzes the formation of dTDP-glucose, from dTTP and glucose 1-phosphate, as well as its pyrophosphorolysis.</text>
</comment>
<organism evidence="14 17">
    <name type="scientific">Pseudoduganella albidiflava</name>
    <dbReference type="NCBI Taxonomy" id="321983"/>
    <lineage>
        <taxon>Bacteria</taxon>
        <taxon>Pseudomonadati</taxon>
        <taxon>Pseudomonadota</taxon>
        <taxon>Betaproteobacteria</taxon>
        <taxon>Burkholderiales</taxon>
        <taxon>Oxalobacteraceae</taxon>
        <taxon>Telluria group</taxon>
        <taxon>Pseudoduganella</taxon>
    </lineage>
</organism>
<sequence>MSVDTSRQADTPRETDSRQIDPIRQRKGIILAGGSGTRLYPVTTSVSKQLLPIYDKPMIYHPLTTLMLAGMREILIISTPQDTPRFRDLLGDGSQWGLQLSYAVQPSPDGLAQAFIIGREFVGDAPSALILGDNIYYGNDLDALLRSAASQPDGATVFAYHVHDPERYGVVEFDANRQAVSIEEKPAVPKSNYAVTGLYFYDNRVCDIAAAIEPSARGELEITDVNKAYLDQGHLRVELMGRGMAWLDTGTHDSLLDASQFIATIEKRQGLKVACPEEIAYRKGYIDAGQLRRLAEPLKKNGYGQYLLQILQDKVIPR</sequence>
<dbReference type="InterPro" id="IPR005835">
    <property type="entry name" value="NTP_transferase_dom"/>
</dbReference>
<feature type="domain" description="Nucleotidyl transferase" evidence="13">
    <location>
        <begin position="27"/>
        <end position="263"/>
    </location>
</feature>
<keyword evidence="6 11" id="KW-0548">Nucleotidyltransferase</keyword>
<dbReference type="GO" id="GO:0046872">
    <property type="term" value="F:metal ion binding"/>
    <property type="evidence" value="ECO:0007669"/>
    <property type="project" value="UniProtKB-KW"/>
</dbReference>